<gene>
    <name evidence="3" type="ORF">ALQ53_100005</name>
</gene>
<proteinExistence type="inferred from homology"/>
<dbReference type="PANTHER" id="PTHR46229:SF4">
    <property type="entry name" value="ACID STRESS PROTEIN IBAG"/>
    <property type="match status" value="1"/>
</dbReference>
<dbReference type="Gene3D" id="3.30.300.90">
    <property type="entry name" value="BolA-like"/>
    <property type="match status" value="1"/>
</dbReference>
<comment type="similarity">
    <text evidence="1 2">Belongs to the BolA/IbaG family.</text>
</comment>
<evidence type="ECO:0000256" key="1">
    <source>
        <dbReference type="ARBA" id="ARBA00005578"/>
    </source>
</evidence>
<dbReference type="PANTHER" id="PTHR46229">
    <property type="entry name" value="BOLA TRANSCRIPTION REGULATOR"/>
    <property type="match status" value="1"/>
</dbReference>
<reference evidence="3 4" key="1">
    <citation type="submission" date="2018-08" db="EMBL/GenBank/DDBJ databases">
        <title>Recombination of ecologically and evolutionarily significant loci maintains genetic cohesion in the Pseudomonas syringae species complex.</title>
        <authorList>
            <person name="Dillon M."/>
            <person name="Thakur S."/>
            <person name="Almeida R.N.D."/>
            <person name="Weir B.S."/>
            <person name="Guttman D.S."/>
        </authorList>
    </citation>
    <scope>NUCLEOTIDE SEQUENCE [LARGE SCALE GENOMIC DNA]</scope>
    <source>
        <strain evidence="3 4">ICMP 15201</strain>
    </source>
</reference>
<dbReference type="AlphaFoldDB" id="A0AB37QD36"/>
<dbReference type="PIRSF" id="PIRSF003113">
    <property type="entry name" value="BolA"/>
    <property type="match status" value="1"/>
</dbReference>
<evidence type="ECO:0000256" key="2">
    <source>
        <dbReference type="RuleBase" id="RU003860"/>
    </source>
</evidence>
<evidence type="ECO:0000313" key="4">
    <source>
        <dbReference type="Proteomes" id="UP000269335"/>
    </source>
</evidence>
<comment type="caution">
    <text evidence="3">The sequence shown here is derived from an EMBL/GenBank/DDBJ whole genome shotgun (WGS) entry which is preliminary data.</text>
</comment>
<dbReference type="Pfam" id="PF01722">
    <property type="entry name" value="BolA"/>
    <property type="match status" value="1"/>
</dbReference>
<dbReference type="InterPro" id="IPR050961">
    <property type="entry name" value="BolA/IbaG_stress_morph_reg"/>
</dbReference>
<protein>
    <submittedName>
        <fullName evidence="3">Toluene tolerance protein Ttg2F</fullName>
    </submittedName>
</protein>
<organism evidence="3 4">
    <name type="scientific">Pseudomonas cannabina</name>
    <dbReference type="NCBI Taxonomy" id="86840"/>
    <lineage>
        <taxon>Bacteria</taxon>
        <taxon>Pseudomonadati</taxon>
        <taxon>Pseudomonadota</taxon>
        <taxon>Gammaproteobacteria</taxon>
        <taxon>Pseudomonadales</taxon>
        <taxon>Pseudomonadaceae</taxon>
        <taxon>Pseudomonas</taxon>
    </lineage>
</organism>
<accession>A0AB37QD36</accession>
<evidence type="ECO:0000313" key="3">
    <source>
        <dbReference type="EMBL" id="RMN82335.1"/>
    </source>
</evidence>
<sequence>MYDGRPARVQRRSRLSMQAVEVKSFLEGKLSEIKVEVEGEGCNFQLNIISDELASLSPVKRQQQIYTHLNPWIADGSIHAVTMKFFSRAAWAERT</sequence>
<dbReference type="Proteomes" id="UP000269335">
    <property type="component" value="Unassembled WGS sequence"/>
</dbReference>
<dbReference type="InterPro" id="IPR036065">
    <property type="entry name" value="BolA-like_sf"/>
</dbReference>
<dbReference type="InterPro" id="IPR002634">
    <property type="entry name" value="BolA"/>
</dbReference>
<dbReference type="EMBL" id="RBPH01000108">
    <property type="protein sequence ID" value="RMN82335.1"/>
    <property type="molecule type" value="Genomic_DNA"/>
</dbReference>
<dbReference type="SUPFAM" id="SSF82657">
    <property type="entry name" value="BolA-like"/>
    <property type="match status" value="1"/>
</dbReference>
<name>A0AB37QD36_PSECA</name>